<proteinExistence type="inferred from homology"/>
<keyword evidence="3 7" id="KW-0645">Protease</keyword>
<keyword evidence="5 7" id="KW-0378">Hydrolase</keyword>
<name>A0A8H4S0D6_9HELO</name>
<keyword evidence="2 7" id="KW-0121">Carboxypeptidase</keyword>
<dbReference type="AlphaFoldDB" id="A0A8H4S0D6"/>
<dbReference type="Pfam" id="PF00450">
    <property type="entry name" value="Peptidase_S10"/>
    <property type="match status" value="1"/>
</dbReference>
<dbReference type="FunFam" id="3.40.50.1820:FF:000118">
    <property type="entry name" value="Carboxypeptidase"/>
    <property type="match status" value="1"/>
</dbReference>
<feature type="signal peptide" evidence="7">
    <location>
        <begin position="1"/>
        <end position="16"/>
    </location>
</feature>
<dbReference type="PRINTS" id="PR00724">
    <property type="entry name" value="CRBOXYPTASEC"/>
</dbReference>
<organism evidence="8 9">
    <name type="scientific">Cudoniella acicularis</name>
    <dbReference type="NCBI Taxonomy" id="354080"/>
    <lineage>
        <taxon>Eukaryota</taxon>
        <taxon>Fungi</taxon>
        <taxon>Dikarya</taxon>
        <taxon>Ascomycota</taxon>
        <taxon>Pezizomycotina</taxon>
        <taxon>Leotiomycetes</taxon>
        <taxon>Helotiales</taxon>
        <taxon>Tricladiaceae</taxon>
        <taxon>Cudoniella</taxon>
    </lineage>
</organism>
<dbReference type="Gene3D" id="3.40.50.1820">
    <property type="entry name" value="alpha/beta hydrolase"/>
    <property type="match status" value="1"/>
</dbReference>
<dbReference type="GO" id="GO:0006508">
    <property type="term" value="P:proteolysis"/>
    <property type="evidence" value="ECO:0007669"/>
    <property type="project" value="UniProtKB-KW"/>
</dbReference>
<dbReference type="PROSITE" id="PS00131">
    <property type="entry name" value="CARBOXYPEPT_SER_SER"/>
    <property type="match status" value="1"/>
</dbReference>
<evidence type="ECO:0000256" key="3">
    <source>
        <dbReference type="ARBA" id="ARBA00022670"/>
    </source>
</evidence>
<dbReference type="InterPro" id="IPR029058">
    <property type="entry name" value="AB_hydrolase_fold"/>
</dbReference>
<protein>
    <recommendedName>
        <fullName evidence="7">Carboxypeptidase</fullName>
        <ecNumber evidence="7">3.4.16.-</ecNumber>
    </recommendedName>
</protein>
<dbReference type="InterPro" id="IPR001563">
    <property type="entry name" value="Peptidase_S10"/>
</dbReference>
<evidence type="ECO:0000313" key="8">
    <source>
        <dbReference type="EMBL" id="KAF4637912.1"/>
    </source>
</evidence>
<dbReference type="OrthoDB" id="443318at2759"/>
<dbReference type="PANTHER" id="PTHR11802">
    <property type="entry name" value="SERINE PROTEASE FAMILY S10 SERINE CARBOXYPEPTIDASE"/>
    <property type="match status" value="1"/>
</dbReference>
<evidence type="ECO:0000256" key="1">
    <source>
        <dbReference type="ARBA" id="ARBA00009431"/>
    </source>
</evidence>
<dbReference type="PANTHER" id="PTHR11802:SF479">
    <property type="entry name" value="CARBOXYPEPTIDASE"/>
    <property type="match status" value="1"/>
</dbReference>
<dbReference type="Proteomes" id="UP000566819">
    <property type="component" value="Unassembled WGS sequence"/>
</dbReference>
<sequence length="523" mass="58359">MFRLVILTFAFWTTSGGRLGDFARNRGYNPKLVTRANGGVRSDSPQNFRFLSQDTEAFRVKSLPDIPFDVDEMYAGNIPTNTQNSSRSLYFVFQPKFGNPVDEITIWLNGGPGCSSLEGFFQENGPFSWGYGQYSPTINPYSWVNLTNMLWVEQPVGTGFSVGEVTAMSQEDIAKDFTDFLLNFEKIFGIKKFKIYVTGESYAGRYVPYISAAILDRNDTDHFDLKGALMYDPCIGSFEYAQQEVPTLPFVLKNNNILGLNDSYLDQLEELDEKCGYADFRDQYLSFPPDGVQLPKFFNHTSDLACDIWGQVNNAAWAPNPCFNVYQIGTQCPLLSDPLGLPTGLQYSYSGQPIYFNRTDVKKAMNAPVDVSWQECSNGAVFLGSGGPESEGDISPDPIQSVLPRVIEATNRVLISNADLDMEIITDGTLLAIQNMTWNGDLGFQNKPCTPIVITLPDLQYAGVFAANTAAGLDDPQGTMGVQHYERGLMWAETYLAGHMQPQFQPRSAYRHLQWVLGHIETL</sequence>
<dbReference type="EMBL" id="JAAMPI010000006">
    <property type="protein sequence ID" value="KAF4637912.1"/>
    <property type="molecule type" value="Genomic_DNA"/>
</dbReference>
<dbReference type="InterPro" id="IPR018202">
    <property type="entry name" value="Ser_caboxypep_ser_AS"/>
</dbReference>
<dbReference type="GO" id="GO:0004185">
    <property type="term" value="F:serine-type carboxypeptidase activity"/>
    <property type="evidence" value="ECO:0007669"/>
    <property type="project" value="UniProtKB-UniRule"/>
</dbReference>
<evidence type="ECO:0000256" key="5">
    <source>
        <dbReference type="ARBA" id="ARBA00022801"/>
    </source>
</evidence>
<feature type="chain" id="PRO_5034823834" description="Carboxypeptidase" evidence="7">
    <location>
        <begin position="17"/>
        <end position="523"/>
    </location>
</feature>
<dbReference type="PROSITE" id="PS00560">
    <property type="entry name" value="CARBOXYPEPT_SER_HIS"/>
    <property type="match status" value="1"/>
</dbReference>
<evidence type="ECO:0000256" key="6">
    <source>
        <dbReference type="ARBA" id="ARBA00023180"/>
    </source>
</evidence>
<gene>
    <name evidence="8" type="ORF">G7Y89_g178</name>
</gene>
<dbReference type="EC" id="3.4.16.-" evidence="7"/>
<keyword evidence="6" id="KW-0325">Glycoprotein</keyword>
<reference evidence="8 9" key="1">
    <citation type="submission" date="2020-03" db="EMBL/GenBank/DDBJ databases">
        <title>Draft Genome Sequence of Cudoniella acicularis.</title>
        <authorList>
            <person name="Buettner E."/>
            <person name="Kellner H."/>
        </authorList>
    </citation>
    <scope>NUCLEOTIDE SEQUENCE [LARGE SCALE GENOMIC DNA]</scope>
    <source>
        <strain evidence="8 9">DSM 108380</strain>
    </source>
</reference>
<keyword evidence="9" id="KW-1185">Reference proteome</keyword>
<comment type="similarity">
    <text evidence="1 7">Belongs to the peptidase S10 family.</text>
</comment>
<evidence type="ECO:0000256" key="7">
    <source>
        <dbReference type="RuleBase" id="RU361156"/>
    </source>
</evidence>
<evidence type="ECO:0000313" key="9">
    <source>
        <dbReference type="Proteomes" id="UP000566819"/>
    </source>
</evidence>
<evidence type="ECO:0000256" key="4">
    <source>
        <dbReference type="ARBA" id="ARBA00022729"/>
    </source>
</evidence>
<evidence type="ECO:0000256" key="2">
    <source>
        <dbReference type="ARBA" id="ARBA00022645"/>
    </source>
</evidence>
<accession>A0A8H4S0D6</accession>
<comment type="caution">
    <text evidence="8">The sequence shown here is derived from an EMBL/GenBank/DDBJ whole genome shotgun (WGS) entry which is preliminary data.</text>
</comment>
<dbReference type="SUPFAM" id="SSF53474">
    <property type="entry name" value="alpha/beta-Hydrolases"/>
    <property type="match status" value="1"/>
</dbReference>
<keyword evidence="4 7" id="KW-0732">Signal</keyword>
<dbReference type="InterPro" id="IPR033124">
    <property type="entry name" value="Ser_caboxypep_his_AS"/>
</dbReference>